<dbReference type="EMBL" id="CAJZBQ010000044">
    <property type="protein sequence ID" value="CAG9327562.1"/>
    <property type="molecule type" value="Genomic_DNA"/>
</dbReference>
<keyword evidence="1" id="KW-0677">Repeat</keyword>
<dbReference type="Proteomes" id="UP001162131">
    <property type="component" value="Unassembled WGS sequence"/>
</dbReference>
<feature type="domain" description="RRM" evidence="5">
    <location>
        <begin position="103"/>
        <end position="184"/>
    </location>
</feature>
<dbReference type="Gene3D" id="3.30.70.330">
    <property type="match status" value="2"/>
</dbReference>
<dbReference type="SUPFAM" id="SSF54928">
    <property type="entry name" value="RNA-binding domain, RBD"/>
    <property type="match status" value="2"/>
</dbReference>
<dbReference type="InterPro" id="IPR000504">
    <property type="entry name" value="RRM_dom"/>
</dbReference>
<dbReference type="InterPro" id="IPR012677">
    <property type="entry name" value="Nucleotide-bd_a/b_plait_sf"/>
</dbReference>
<dbReference type="PROSITE" id="PS50102">
    <property type="entry name" value="RRM"/>
    <property type="match status" value="2"/>
</dbReference>
<sequence length="268" mass="30977">MTEYCDRIYIRGFPSSYTSDSLRERFREYGPIKSIYITNNEGTAPFGIIRYKNPNNAPKAVEAANAKQEGDITWYVAICEKKNERKAKRVNAHNQNIEIWKKTNLFVKGLPSDVTNEKLQAHFGIYGDITSISIKNDKVFVCFDKEEDAKKAIEDAKTRLFEEKKLNVTSWIPERELKLKMMINQRKRQMYKVRQERKKKKSEERGQTATEEAKEAEPAMEKQDIIAKEAELAKEEQEKTATEEAKEAGPAKEEQESIAKEAEPAKEE</sequence>
<reference evidence="6" key="1">
    <citation type="submission" date="2021-09" db="EMBL/GenBank/DDBJ databases">
        <authorList>
            <consortium name="AG Swart"/>
            <person name="Singh M."/>
            <person name="Singh A."/>
            <person name="Seah K."/>
            <person name="Emmerich C."/>
        </authorList>
    </citation>
    <scope>NUCLEOTIDE SEQUENCE</scope>
    <source>
        <strain evidence="6">ATCC30299</strain>
    </source>
</reference>
<evidence type="ECO:0000256" key="3">
    <source>
        <dbReference type="PROSITE-ProRule" id="PRU00176"/>
    </source>
</evidence>
<gene>
    <name evidence="6" type="ORF">BSTOLATCC_MIC44195</name>
</gene>
<dbReference type="InterPro" id="IPR035979">
    <property type="entry name" value="RBD_domain_sf"/>
</dbReference>
<evidence type="ECO:0000256" key="1">
    <source>
        <dbReference type="ARBA" id="ARBA00022737"/>
    </source>
</evidence>
<proteinExistence type="predicted"/>
<name>A0AAU9JSP5_9CILI</name>
<dbReference type="Pfam" id="PF00076">
    <property type="entry name" value="RRM_1"/>
    <property type="match status" value="2"/>
</dbReference>
<feature type="compositionally biased region" description="Basic and acidic residues" evidence="4">
    <location>
        <begin position="201"/>
        <end position="268"/>
    </location>
</feature>
<evidence type="ECO:0000259" key="5">
    <source>
        <dbReference type="PROSITE" id="PS50102"/>
    </source>
</evidence>
<organism evidence="6 7">
    <name type="scientific">Blepharisma stoltei</name>
    <dbReference type="NCBI Taxonomy" id="1481888"/>
    <lineage>
        <taxon>Eukaryota</taxon>
        <taxon>Sar</taxon>
        <taxon>Alveolata</taxon>
        <taxon>Ciliophora</taxon>
        <taxon>Postciliodesmatophora</taxon>
        <taxon>Heterotrichea</taxon>
        <taxon>Heterotrichida</taxon>
        <taxon>Blepharismidae</taxon>
        <taxon>Blepharisma</taxon>
    </lineage>
</organism>
<dbReference type="GO" id="GO:0003723">
    <property type="term" value="F:RNA binding"/>
    <property type="evidence" value="ECO:0007669"/>
    <property type="project" value="UniProtKB-UniRule"/>
</dbReference>
<evidence type="ECO:0000313" key="6">
    <source>
        <dbReference type="EMBL" id="CAG9327562.1"/>
    </source>
</evidence>
<dbReference type="AlphaFoldDB" id="A0AAU9JSP5"/>
<feature type="region of interest" description="Disordered" evidence="4">
    <location>
        <begin position="190"/>
        <end position="268"/>
    </location>
</feature>
<dbReference type="SMART" id="SM00360">
    <property type="entry name" value="RRM"/>
    <property type="match status" value="2"/>
</dbReference>
<protein>
    <recommendedName>
        <fullName evidence="5">RRM domain-containing protein</fullName>
    </recommendedName>
</protein>
<dbReference type="CDD" id="cd00590">
    <property type="entry name" value="RRM_SF"/>
    <property type="match status" value="1"/>
</dbReference>
<evidence type="ECO:0000256" key="2">
    <source>
        <dbReference type="ARBA" id="ARBA00022884"/>
    </source>
</evidence>
<keyword evidence="2 3" id="KW-0694">RNA-binding</keyword>
<evidence type="ECO:0000313" key="7">
    <source>
        <dbReference type="Proteomes" id="UP001162131"/>
    </source>
</evidence>
<accession>A0AAU9JSP5</accession>
<evidence type="ECO:0000256" key="4">
    <source>
        <dbReference type="SAM" id="MobiDB-lite"/>
    </source>
</evidence>
<comment type="caution">
    <text evidence="6">The sequence shown here is derived from an EMBL/GenBank/DDBJ whole genome shotgun (WGS) entry which is preliminary data.</text>
</comment>
<feature type="domain" description="RRM" evidence="5">
    <location>
        <begin position="6"/>
        <end position="68"/>
    </location>
</feature>
<feature type="compositionally biased region" description="Basic residues" evidence="4">
    <location>
        <begin position="190"/>
        <end position="200"/>
    </location>
</feature>
<keyword evidence="7" id="KW-1185">Reference proteome</keyword>
<dbReference type="PANTHER" id="PTHR24012">
    <property type="entry name" value="RNA BINDING PROTEIN"/>
    <property type="match status" value="1"/>
</dbReference>